<dbReference type="GO" id="GO:0008081">
    <property type="term" value="F:phosphoric diester hydrolase activity"/>
    <property type="evidence" value="ECO:0007669"/>
    <property type="project" value="UniProtKB-ARBA"/>
</dbReference>
<feature type="transmembrane region" description="Helical" evidence="1">
    <location>
        <begin position="9"/>
        <end position="26"/>
    </location>
</feature>
<dbReference type="PROSITE" id="PS50885">
    <property type="entry name" value="HAMP"/>
    <property type="match status" value="1"/>
</dbReference>
<keyword evidence="1" id="KW-0812">Transmembrane</keyword>
<dbReference type="PANTHER" id="PTHR45228">
    <property type="entry name" value="CYCLIC DI-GMP PHOSPHODIESTERASE TM_0186-RELATED"/>
    <property type="match status" value="1"/>
</dbReference>
<dbReference type="SUPFAM" id="SSF109604">
    <property type="entry name" value="HD-domain/PDEase-like"/>
    <property type="match status" value="1"/>
</dbReference>
<dbReference type="RefSeq" id="WP_101323946.1">
    <property type="nucleotide sequence ID" value="NZ_NKWE01000019.1"/>
</dbReference>
<evidence type="ECO:0008006" key="6">
    <source>
        <dbReference type="Google" id="ProtNLM"/>
    </source>
</evidence>
<sequence length="481" mass="53403">MQRITGRCALHYGVTLSLFCLYGWQVCPFLESLTLPQLLGPALVTFTIMFALRHYWFAWHSDNGNGLGGFGLEVGFYLFGALLLSGYHALTHDFPLESHLKVLLGMATLGFLVAADLTLARDWLQAKIRENARSLALTHPLTMPLQRKFTLFTLATLTLLGSVFFLLFNKDLEWLVTVGRSLPRLDAQHYILWEIAFVMTVTFSYLALIIHGYGRNLGLSLRHQTRAMAQVQCGDLDARVPVTRDDEFGLIAASTNQMIGELKSRSDELNLTRDVAILGLASLAETRDNETGAHIIRTQHYVKALAQYLSRSDWDRYPLDDATIDLLFKSAPLHDVGKVGIPDAILLKPGKLTDEEFAIMKRHPQIGADALASAEAQLGSNSFLRLAREISLTHHEKWDGSGYPAGLAGEDIPLSGRLMAVADVYDALISKRVYKPAFSHEEAKEIIVKGSGSHFEPGIVAAFLACEAQFREIAAQFQDHH</sequence>
<name>A0A2N3J4T6_AERSO</name>
<dbReference type="InterPro" id="IPR048440">
    <property type="entry name" value="MASE10"/>
</dbReference>
<dbReference type="Gene3D" id="1.10.3210.10">
    <property type="entry name" value="Hypothetical protein af1432"/>
    <property type="match status" value="1"/>
</dbReference>
<reference evidence="4 5" key="1">
    <citation type="journal article" date="2017" name="Front. Microbiol.">
        <title>Strong Genomic and Phenotypic Heterogeneity in the Aeromonas sobria Species Complex.</title>
        <authorList>
            <person name="Gauthier J."/>
            <person name="Vincent A.T."/>
            <person name="Charette S.J."/>
            <person name="Derome N."/>
        </authorList>
    </citation>
    <scope>NUCLEOTIDE SEQUENCE [LARGE SCALE GENOMIC DNA]</scope>
    <source>
        <strain evidence="4 5">TM18</strain>
    </source>
</reference>
<feature type="transmembrane region" description="Helical" evidence="1">
    <location>
        <begin position="38"/>
        <end position="58"/>
    </location>
</feature>
<keyword evidence="5" id="KW-1185">Reference proteome</keyword>
<dbReference type="Proteomes" id="UP000233467">
    <property type="component" value="Unassembled WGS sequence"/>
</dbReference>
<keyword evidence="1" id="KW-0472">Membrane</keyword>
<organism evidence="4 5">
    <name type="scientific">Aeromonas sobria</name>
    <dbReference type="NCBI Taxonomy" id="646"/>
    <lineage>
        <taxon>Bacteria</taxon>
        <taxon>Pseudomonadati</taxon>
        <taxon>Pseudomonadota</taxon>
        <taxon>Gammaproteobacteria</taxon>
        <taxon>Aeromonadales</taxon>
        <taxon>Aeromonadaceae</taxon>
        <taxon>Aeromonas</taxon>
    </lineage>
</organism>
<keyword evidence="1" id="KW-1133">Transmembrane helix</keyword>
<dbReference type="AlphaFoldDB" id="A0A2N3J4T6"/>
<protein>
    <recommendedName>
        <fullName evidence="6">Histidine kinase</fullName>
    </recommendedName>
</protein>
<feature type="transmembrane region" description="Helical" evidence="1">
    <location>
        <begin position="149"/>
        <end position="168"/>
    </location>
</feature>
<accession>A0A2N3J4T6</accession>
<dbReference type="SMART" id="SM00471">
    <property type="entry name" value="HDc"/>
    <property type="match status" value="1"/>
</dbReference>
<dbReference type="GO" id="GO:0016020">
    <property type="term" value="C:membrane"/>
    <property type="evidence" value="ECO:0007669"/>
    <property type="project" value="InterPro"/>
</dbReference>
<dbReference type="SMART" id="SM00304">
    <property type="entry name" value="HAMP"/>
    <property type="match status" value="1"/>
</dbReference>
<evidence type="ECO:0000313" key="5">
    <source>
        <dbReference type="Proteomes" id="UP000233467"/>
    </source>
</evidence>
<proteinExistence type="predicted"/>
<feature type="transmembrane region" description="Helical" evidence="1">
    <location>
        <begin position="70"/>
        <end position="90"/>
    </location>
</feature>
<dbReference type="InterPro" id="IPR037522">
    <property type="entry name" value="HD_GYP_dom"/>
</dbReference>
<dbReference type="Pfam" id="PF00672">
    <property type="entry name" value="HAMP"/>
    <property type="match status" value="1"/>
</dbReference>
<feature type="transmembrane region" description="Helical" evidence="1">
    <location>
        <begin position="190"/>
        <end position="213"/>
    </location>
</feature>
<evidence type="ECO:0000259" key="2">
    <source>
        <dbReference type="PROSITE" id="PS50885"/>
    </source>
</evidence>
<dbReference type="GO" id="GO:0007165">
    <property type="term" value="P:signal transduction"/>
    <property type="evidence" value="ECO:0007669"/>
    <property type="project" value="InterPro"/>
</dbReference>
<dbReference type="Pfam" id="PF20970">
    <property type="entry name" value="MASE10"/>
    <property type="match status" value="1"/>
</dbReference>
<dbReference type="Pfam" id="PF13487">
    <property type="entry name" value="HD_5"/>
    <property type="match status" value="1"/>
</dbReference>
<feature type="domain" description="HD-GYP" evidence="3">
    <location>
        <begin position="269"/>
        <end position="479"/>
    </location>
</feature>
<dbReference type="InterPro" id="IPR052020">
    <property type="entry name" value="Cyclic_di-GMP/3'3'-cGAMP_PDE"/>
</dbReference>
<dbReference type="Gene3D" id="6.10.340.10">
    <property type="match status" value="1"/>
</dbReference>
<dbReference type="CDD" id="cd00077">
    <property type="entry name" value="HDc"/>
    <property type="match status" value="1"/>
</dbReference>
<feature type="domain" description="HAMP" evidence="2">
    <location>
        <begin position="215"/>
        <end position="267"/>
    </location>
</feature>
<dbReference type="InterPro" id="IPR003607">
    <property type="entry name" value="HD/PDEase_dom"/>
</dbReference>
<gene>
    <name evidence="4" type="ORF">CJP16_05815</name>
</gene>
<dbReference type="SUPFAM" id="SSF158472">
    <property type="entry name" value="HAMP domain-like"/>
    <property type="match status" value="1"/>
</dbReference>
<dbReference type="PROSITE" id="PS51832">
    <property type="entry name" value="HD_GYP"/>
    <property type="match status" value="1"/>
</dbReference>
<evidence type="ECO:0000313" key="4">
    <source>
        <dbReference type="EMBL" id="PKQ81079.1"/>
    </source>
</evidence>
<evidence type="ECO:0000259" key="3">
    <source>
        <dbReference type="PROSITE" id="PS51832"/>
    </source>
</evidence>
<dbReference type="InterPro" id="IPR003660">
    <property type="entry name" value="HAMP_dom"/>
</dbReference>
<evidence type="ECO:0000256" key="1">
    <source>
        <dbReference type="SAM" id="Phobius"/>
    </source>
</evidence>
<comment type="caution">
    <text evidence="4">The sequence shown here is derived from an EMBL/GenBank/DDBJ whole genome shotgun (WGS) entry which is preliminary data.</text>
</comment>
<dbReference type="CDD" id="cd06225">
    <property type="entry name" value="HAMP"/>
    <property type="match status" value="1"/>
</dbReference>
<dbReference type="PANTHER" id="PTHR45228:SF5">
    <property type="entry name" value="CYCLIC DI-GMP PHOSPHODIESTERASE VC_1348-RELATED"/>
    <property type="match status" value="1"/>
</dbReference>
<dbReference type="EMBL" id="NQMM01000018">
    <property type="protein sequence ID" value="PKQ81079.1"/>
    <property type="molecule type" value="Genomic_DNA"/>
</dbReference>